<evidence type="ECO:0000256" key="3">
    <source>
        <dbReference type="ARBA" id="ARBA00022454"/>
    </source>
</evidence>
<dbReference type="GO" id="GO:0005694">
    <property type="term" value="C:chromosome"/>
    <property type="evidence" value="ECO:0007669"/>
    <property type="project" value="UniProtKB-SubCell"/>
</dbReference>
<evidence type="ECO:0000256" key="2">
    <source>
        <dbReference type="ARBA" id="ARBA00004286"/>
    </source>
</evidence>
<accession>A0A6B9LTF5</accession>
<dbReference type="GO" id="GO:0051598">
    <property type="term" value="P:meiotic recombination checkpoint signaling"/>
    <property type="evidence" value="ECO:0007669"/>
    <property type="project" value="TreeGrafter"/>
</dbReference>
<evidence type="ECO:0000256" key="1">
    <source>
        <dbReference type="ARBA" id="ARBA00004123"/>
    </source>
</evidence>
<dbReference type="EMBL" id="MK972856">
    <property type="protein sequence ID" value="QHB50184.1"/>
    <property type="molecule type" value="mRNA"/>
</dbReference>
<name>A0A6B9LTF5_9APHY</name>
<feature type="compositionally biased region" description="Pro residues" evidence="6">
    <location>
        <begin position="386"/>
        <end position="396"/>
    </location>
</feature>
<dbReference type="InterPro" id="IPR036570">
    <property type="entry name" value="HORMA_dom_sf"/>
</dbReference>
<evidence type="ECO:0000256" key="5">
    <source>
        <dbReference type="ARBA" id="ARBA00023254"/>
    </source>
</evidence>
<organism evidence="8">
    <name type="scientific">Sparassis latifolia</name>
    <dbReference type="NCBI Taxonomy" id="1202976"/>
    <lineage>
        <taxon>Eukaryota</taxon>
        <taxon>Fungi</taxon>
        <taxon>Dikarya</taxon>
        <taxon>Basidiomycota</taxon>
        <taxon>Agaricomycotina</taxon>
        <taxon>Agaricomycetes</taxon>
        <taxon>Polyporales</taxon>
        <taxon>Sparassidaceae</taxon>
        <taxon>Sparassis</taxon>
    </lineage>
</organism>
<evidence type="ECO:0000313" key="8">
    <source>
        <dbReference type="EMBL" id="QHB50184.1"/>
    </source>
</evidence>
<feature type="compositionally biased region" description="Polar residues" evidence="6">
    <location>
        <begin position="481"/>
        <end position="490"/>
    </location>
</feature>
<dbReference type="PANTHER" id="PTHR48225">
    <property type="entry name" value="HORMA DOMAIN-CONTAINING PROTEIN 1"/>
    <property type="match status" value="1"/>
</dbReference>
<comment type="subcellular location">
    <subcellularLocation>
        <location evidence="2">Chromosome</location>
    </subcellularLocation>
    <subcellularLocation>
        <location evidence="1">Nucleus</location>
    </subcellularLocation>
</comment>
<protein>
    <submittedName>
        <fullName evidence="8">Meiosis-specific protein hop1</fullName>
    </submittedName>
</protein>
<dbReference type="InterPro" id="IPR051294">
    <property type="entry name" value="HORMA_MeioticProgression"/>
</dbReference>
<proteinExistence type="evidence at transcript level"/>
<dbReference type="GO" id="GO:0007130">
    <property type="term" value="P:synaptonemal complex assembly"/>
    <property type="evidence" value="ECO:0007669"/>
    <property type="project" value="TreeGrafter"/>
</dbReference>
<feature type="compositionally biased region" description="Basic residues" evidence="6">
    <location>
        <begin position="653"/>
        <end position="675"/>
    </location>
</feature>
<evidence type="ECO:0000256" key="4">
    <source>
        <dbReference type="ARBA" id="ARBA00023242"/>
    </source>
</evidence>
<dbReference type="Gene3D" id="3.30.40.10">
    <property type="entry name" value="Zinc/RING finger domain, C3HC4 (zinc finger)"/>
    <property type="match status" value="1"/>
</dbReference>
<keyword evidence="5" id="KW-0469">Meiosis</keyword>
<evidence type="ECO:0000256" key="6">
    <source>
        <dbReference type="SAM" id="MobiDB-lite"/>
    </source>
</evidence>
<feature type="domain" description="HORMA" evidence="7">
    <location>
        <begin position="1"/>
        <end position="204"/>
    </location>
</feature>
<dbReference type="PANTHER" id="PTHR48225:SF7">
    <property type="entry name" value="MEIOSIS-SPECIFIC PROTEIN HOP1"/>
    <property type="match status" value="1"/>
</dbReference>
<dbReference type="InterPro" id="IPR011011">
    <property type="entry name" value="Znf_FYVE_PHD"/>
</dbReference>
<dbReference type="InterPro" id="IPR003511">
    <property type="entry name" value="HORMA_dom"/>
</dbReference>
<reference evidence="8" key="1">
    <citation type="journal article" date="2019" name="Int. J. Mol. Sci.">
        <title>Integration of ATAC-Seq and RNA-Seq Identifies Key Genes in Light-Induced Primordia Formation of Sparassis latifolia.</title>
        <authorList>
            <person name="Yang C."/>
            <person name="Ma L."/>
            <person name="Xiao D."/>
            <person name="Ying Z."/>
            <person name="Jiang X."/>
            <person name="Lin Y."/>
        </authorList>
    </citation>
    <scope>NUCLEOTIDE SEQUENCE</scope>
    <source>
        <strain evidence="8">SP-C</strain>
    </source>
</reference>
<keyword evidence="4" id="KW-0539">Nucleus</keyword>
<feature type="region of interest" description="Disordered" evidence="6">
    <location>
        <begin position="651"/>
        <end position="676"/>
    </location>
</feature>
<dbReference type="SUPFAM" id="SSF56019">
    <property type="entry name" value="The spindle assembly checkpoint protein mad2"/>
    <property type="match status" value="1"/>
</dbReference>
<dbReference type="Gene3D" id="3.30.900.10">
    <property type="entry name" value="HORMA domain"/>
    <property type="match status" value="1"/>
</dbReference>
<evidence type="ECO:0000259" key="7">
    <source>
        <dbReference type="PROSITE" id="PS50815"/>
    </source>
</evidence>
<dbReference type="InterPro" id="IPR013083">
    <property type="entry name" value="Znf_RING/FYVE/PHD"/>
</dbReference>
<sequence>MTVTRGFTEEADKLLDYLEHGIFDALQKQYLRSFIFAIYLDNQDPNNIVEAYTFNFKVCSCASCYLRNTEMIRPQYYTLPGTDTVVPVMSLDADLEKLSLTKTKKVADPVADAMKNGRVPTLGEVKRSLKNSSADIGITPERRFATFKLFYQDHTPDDYEPKHFRSGDVKKDKWFFTTHDKGEVPERCSVGSLETGYHGVNVRVTSVSAYLPSAEDNNAPFLGTTSGHAHAAPILSPAEEAALRNQQTQIQRQDAIDRRVVWDADDGLGDADADGEDDPDVTSGENASFYLGSWRVHDSGVEFVMPIGIRDDEGNIKPFSKEERQERAVSRAEEAQYTGKQDSVPSHVAQLAQAERHPAEAIMRTQQLDHTQVIETPLSALSRRPSPSPSRSPSPTPKQSKRGTSGRIPSAGPSLPPSDLDAQSFSSLSSLADGIQSIDTQMVKDLIANAAATEIEDTEMLDMETQVVPQASAENDSIQSFSNIAGTQRSPHIRPPRSTADKERSDAEDDSSLDCECGVTNEDNDCCMCEGGCKRWFHIWCMGFHSAQDERIPAVFVCFDCRVRADKNWDLIMVHDLYPRMLARFRDLAIFRRAIKIFEMYNPENLSSFTKLMDCDSVVAGQLFKRLETEGFIAKETIEVDDLGLMETSTRTAKGKQKGKAGAKTRQSQRRKTMQKPKYVFVRATTKGQAYDDYFNPDPEVEKRLLGLSNLKPARRSHKKRVVEDMDVEMDVPLSQPRLVDVDINMAVDSNTDGLPTILAESQTQAETQQIDAHGEGEGGQIRRKTTRTFSQEVPRTSKKIKMSVGPAVDLGD</sequence>
<dbReference type="AlphaFoldDB" id="A0A6B9LTF5"/>
<keyword evidence="3" id="KW-0158">Chromosome</keyword>
<feature type="region of interest" description="Disordered" evidence="6">
    <location>
        <begin position="377"/>
        <end position="422"/>
    </location>
</feature>
<dbReference type="GO" id="GO:0005634">
    <property type="term" value="C:nucleus"/>
    <property type="evidence" value="ECO:0007669"/>
    <property type="project" value="UniProtKB-SubCell"/>
</dbReference>
<feature type="region of interest" description="Disordered" evidence="6">
    <location>
        <begin position="481"/>
        <end position="514"/>
    </location>
</feature>
<dbReference type="Pfam" id="PF02301">
    <property type="entry name" value="HORMA"/>
    <property type="match status" value="1"/>
</dbReference>
<dbReference type="SUPFAM" id="SSF57903">
    <property type="entry name" value="FYVE/PHD zinc finger"/>
    <property type="match status" value="1"/>
</dbReference>
<dbReference type="PROSITE" id="PS50815">
    <property type="entry name" value="HORMA"/>
    <property type="match status" value="1"/>
</dbReference>
<feature type="region of interest" description="Disordered" evidence="6">
    <location>
        <begin position="771"/>
        <end position="813"/>
    </location>
</feature>